<feature type="region of interest" description="Disordered" evidence="1">
    <location>
        <begin position="121"/>
        <end position="140"/>
    </location>
</feature>
<reference evidence="2 5" key="1">
    <citation type="journal article" date="2021" name="G3 (Bethesda)">
        <title>Genomic diversity, chromosomal rearrangements, and interspecies hybridization in the ogataea polymorpha species complex.</title>
        <authorList>
            <person name="Hanson S.J."/>
            <person name="Cinneide E.O."/>
            <person name="Salzberg L.I."/>
            <person name="Wolfe K.H."/>
            <person name="McGowan J."/>
            <person name="Fitzpatrick D.A."/>
            <person name="Matlin K."/>
        </authorList>
    </citation>
    <scope>NUCLEOTIDE SEQUENCE</scope>
    <source>
        <strain evidence="3">51-138</strain>
        <strain evidence="2">61-244</strain>
    </source>
</reference>
<evidence type="ECO:0000313" key="5">
    <source>
        <dbReference type="Proteomes" id="UP001197328"/>
    </source>
</evidence>
<evidence type="ECO:0000256" key="1">
    <source>
        <dbReference type="SAM" id="MobiDB-lite"/>
    </source>
</evidence>
<dbReference type="Proteomes" id="UP001196530">
    <property type="component" value="Unassembled WGS sequence"/>
</dbReference>
<accession>A0AAN6DKW8</accession>
<dbReference type="EMBL" id="JAHLVD010000014">
    <property type="protein sequence ID" value="KAG7846312.1"/>
    <property type="molecule type" value="Genomic_DNA"/>
</dbReference>
<evidence type="ECO:0000313" key="4">
    <source>
        <dbReference type="Proteomes" id="UP001196530"/>
    </source>
</evidence>
<gene>
    <name evidence="2" type="ORF">KL928_000026</name>
    <name evidence="3" type="ORF">KL940_004596</name>
</gene>
<name>A0AAN6DKW8_PICAN</name>
<dbReference type="Proteomes" id="UP001197328">
    <property type="component" value="Unassembled WGS sequence"/>
</dbReference>
<dbReference type="RefSeq" id="XP_043061921.1">
    <property type="nucleotide sequence ID" value="XM_043203093.1"/>
</dbReference>
<proteinExistence type="predicted"/>
<sequence length="167" mass="18728">MKSPATSELDHAEGPDQAVQQEVPESAHFPLHLRDGLRVPARRRGQKNVPDVRYQLVQGALARVDRVDRPLGGRRVRADHLRPVLRHLWPHGDPVCEPAAVRGRLGDRVAGVRGDAVRSRRDIVPDRPDGHPDLHSGDHGRLLEPQLAHVLRLHRRHAAHHQHVDLG</sequence>
<dbReference type="GeneID" id="66124077"/>
<dbReference type="AlphaFoldDB" id="A0AAN6DKW8"/>
<comment type="caution">
    <text evidence="2">The sequence shown here is derived from an EMBL/GenBank/DDBJ whole genome shotgun (WGS) entry which is preliminary data.</text>
</comment>
<feature type="region of interest" description="Disordered" evidence="1">
    <location>
        <begin position="1"/>
        <end position="30"/>
    </location>
</feature>
<dbReference type="EMBL" id="JAHLUX010000001">
    <property type="protein sequence ID" value="KAG7821551.1"/>
    <property type="molecule type" value="Genomic_DNA"/>
</dbReference>
<keyword evidence="5" id="KW-1185">Reference proteome</keyword>
<evidence type="ECO:0000313" key="2">
    <source>
        <dbReference type="EMBL" id="KAG7821551.1"/>
    </source>
</evidence>
<organism evidence="2 4">
    <name type="scientific">Pichia angusta</name>
    <name type="common">Yeast</name>
    <name type="synonym">Hansenula polymorpha</name>
    <dbReference type="NCBI Taxonomy" id="870730"/>
    <lineage>
        <taxon>Eukaryota</taxon>
        <taxon>Fungi</taxon>
        <taxon>Dikarya</taxon>
        <taxon>Ascomycota</taxon>
        <taxon>Saccharomycotina</taxon>
        <taxon>Pichiomycetes</taxon>
        <taxon>Pichiales</taxon>
        <taxon>Pichiaceae</taxon>
        <taxon>Ogataea</taxon>
    </lineage>
</organism>
<protein>
    <submittedName>
        <fullName evidence="2">Uncharacterized protein</fullName>
    </submittedName>
</protein>
<evidence type="ECO:0000313" key="3">
    <source>
        <dbReference type="EMBL" id="KAG7846312.1"/>
    </source>
</evidence>